<evidence type="ECO:0000313" key="1">
    <source>
        <dbReference type="EMBL" id="KAK8041798.1"/>
    </source>
</evidence>
<organism evidence="1 2">
    <name type="scientific">Apiospora rasikravindrae</name>
    <dbReference type="NCBI Taxonomy" id="990691"/>
    <lineage>
        <taxon>Eukaryota</taxon>
        <taxon>Fungi</taxon>
        <taxon>Dikarya</taxon>
        <taxon>Ascomycota</taxon>
        <taxon>Pezizomycotina</taxon>
        <taxon>Sordariomycetes</taxon>
        <taxon>Xylariomycetidae</taxon>
        <taxon>Amphisphaeriales</taxon>
        <taxon>Apiosporaceae</taxon>
        <taxon>Apiospora</taxon>
    </lineage>
</organism>
<proteinExistence type="predicted"/>
<comment type="caution">
    <text evidence="1">The sequence shown here is derived from an EMBL/GenBank/DDBJ whole genome shotgun (WGS) entry which is preliminary data.</text>
</comment>
<reference evidence="1 2" key="1">
    <citation type="submission" date="2023-01" db="EMBL/GenBank/DDBJ databases">
        <title>Analysis of 21 Apiospora genomes using comparative genomics revels a genus with tremendous synthesis potential of carbohydrate active enzymes and secondary metabolites.</title>
        <authorList>
            <person name="Sorensen T."/>
        </authorList>
    </citation>
    <scope>NUCLEOTIDE SEQUENCE [LARGE SCALE GENOMIC DNA]</scope>
    <source>
        <strain evidence="1 2">CBS 33761</strain>
    </source>
</reference>
<evidence type="ECO:0000313" key="2">
    <source>
        <dbReference type="Proteomes" id="UP001444661"/>
    </source>
</evidence>
<dbReference type="Proteomes" id="UP001444661">
    <property type="component" value="Unassembled WGS sequence"/>
</dbReference>
<name>A0ABR1T5D4_9PEZI</name>
<accession>A0ABR1T5D4</accession>
<dbReference type="EMBL" id="JAQQWK010000005">
    <property type="protein sequence ID" value="KAK8041798.1"/>
    <property type="molecule type" value="Genomic_DNA"/>
</dbReference>
<keyword evidence="2" id="KW-1185">Reference proteome</keyword>
<protein>
    <submittedName>
        <fullName evidence="1">Uncharacterized protein</fullName>
    </submittedName>
</protein>
<sequence length="267" mass="30674">MPDTNQAATRKSFQFGELLNELKVESALKYRIEQLWKIGAIYEDDLGQETYEPRRRIGQLTSSQYPGANRSRTETNTRVVEERYLHIFIYTTTTTHKSRLELVLSHSSRFPIVIFSTPTSLAHAISTKHCAKSSPGRPSREPIGFRPGLREDLARARTGRRRPASRLDEDRTVLRNIAPDPIVWWQAKVDQRWFANTHACLAWANVVKGAMCVYLRTYQRFEMEVYDRDAAVVPNYGLNLLASRFEHLLHIDSTNALVLTASQNPEK</sequence>
<gene>
    <name evidence="1" type="ORF">PG993_006321</name>
</gene>